<dbReference type="PANTHER" id="PTHR39337">
    <property type="entry name" value="BLR5642 PROTEIN"/>
    <property type="match status" value="1"/>
</dbReference>
<evidence type="ECO:0000313" key="3">
    <source>
        <dbReference type="Proteomes" id="UP000448199"/>
    </source>
</evidence>
<feature type="region of interest" description="Disordered" evidence="1">
    <location>
        <begin position="200"/>
        <end position="221"/>
    </location>
</feature>
<protein>
    <submittedName>
        <fullName evidence="2">DUF488 family protein</fullName>
    </submittedName>
</protein>
<gene>
    <name evidence="2" type="ORF">GRI69_04625</name>
</gene>
<proteinExistence type="predicted"/>
<dbReference type="EMBL" id="WTYC01000002">
    <property type="protein sequence ID" value="MXO47541.1"/>
    <property type="molecule type" value="Genomic_DNA"/>
</dbReference>
<name>A0A844XNH9_9SPHN</name>
<evidence type="ECO:0000313" key="2">
    <source>
        <dbReference type="EMBL" id="MXO47541.1"/>
    </source>
</evidence>
<dbReference type="AlphaFoldDB" id="A0A844XNH9"/>
<organism evidence="2 3">
    <name type="scientific">Qipengyuania vulgaris</name>
    <dbReference type="NCBI Taxonomy" id="291985"/>
    <lineage>
        <taxon>Bacteria</taxon>
        <taxon>Pseudomonadati</taxon>
        <taxon>Pseudomonadota</taxon>
        <taxon>Alphaproteobacteria</taxon>
        <taxon>Sphingomonadales</taxon>
        <taxon>Erythrobacteraceae</taxon>
        <taxon>Qipengyuania</taxon>
    </lineage>
</organism>
<dbReference type="PANTHER" id="PTHR39337:SF1">
    <property type="entry name" value="BLR5642 PROTEIN"/>
    <property type="match status" value="1"/>
</dbReference>
<reference evidence="2 3" key="1">
    <citation type="submission" date="2019-12" db="EMBL/GenBank/DDBJ databases">
        <title>Genomic-based taxomic classification of the family Erythrobacteraceae.</title>
        <authorList>
            <person name="Xu L."/>
        </authorList>
    </citation>
    <scope>NUCLEOTIDE SEQUENCE [LARGE SCALE GENOMIC DNA]</scope>
    <source>
        <strain evidence="2 3">DSM 17792</strain>
    </source>
</reference>
<dbReference type="Proteomes" id="UP000448199">
    <property type="component" value="Unassembled WGS sequence"/>
</dbReference>
<accession>A0A844XNH9</accession>
<dbReference type="OrthoDB" id="9789109at2"/>
<dbReference type="RefSeq" id="WP_160727105.1">
    <property type="nucleotide sequence ID" value="NZ_WTYC01000002.1"/>
</dbReference>
<dbReference type="Pfam" id="PF04343">
    <property type="entry name" value="DUF488"/>
    <property type="match status" value="1"/>
</dbReference>
<dbReference type="InterPro" id="IPR007438">
    <property type="entry name" value="DUF488"/>
</dbReference>
<evidence type="ECO:0000256" key="1">
    <source>
        <dbReference type="SAM" id="MobiDB-lite"/>
    </source>
</evidence>
<keyword evidence="3" id="KW-1185">Reference proteome</keyword>
<sequence>MPTVFTIGHSNRSPETVLEMLVEAGVDLLADVRAFPRSRSNPAFNVDTFPAALDEHEIEYMHFEKLGGRRKKHPSIDPALNGYWRVQSFHNYADYALGDEFKSALDEIEKLACDRHVALMCSEAVWWRCHRRIIADHLMARGHKVCHLMAPGRQDTAEMTKGAVRRSVDEVIYPEAKTDQTSTGHIPLCRHERLAIRENELRARRADQETRSRSSPEDSIS</sequence>
<comment type="caution">
    <text evidence="2">The sequence shown here is derived from an EMBL/GenBank/DDBJ whole genome shotgun (WGS) entry which is preliminary data.</text>
</comment>